<reference evidence="3" key="1">
    <citation type="submission" date="2022-10" db="EMBL/GenBank/DDBJ databases">
        <title>Tapping the CABI collections for fungal endophytes: first genome assemblies for Collariella, Neodidymelliopsis, Ascochyta clinopodiicola, Didymella pomorum, Didymosphaeria variabile, Neocosmospora piperis and Neocucurbitaria cava.</title>
        <authorList>
            <person name="Hill R."/>
        </authorList>
    </citation>
    <scope>NUCLEOTIDE SEQUENCE</scope>
    <source>
        <strain evidence="3">IMI 356815</strain>
    </source>
</reference>
<dbReference type="GeneID" id="80908323"/>
<name>A0A9W9CDR5_9PLEO</name>
<keyword evidence="4" id="KW-1185">Reference proteome</keyword>
<comment type="caution">
    <text evidence="3">The sequence shown here is derived from an EMBL/GenBank/DDBJ whole genome shotgun (WGS) entry which is preliminary data.</text>
</comment>
<evidence type="ECO:0000313" key="4">
    <source>
        <dbReference type="Proteomes" id="UP001140513"/>
    </source>
</evidence>
<evidence type="ECO:0000313" key="3">
    <source>
        <dbReference type="EMBL" id="KAJ4356757.1"/>
    </source>
</evidence>
<sequence length="334" mass="37246">MTKYDTGTMANHMSLDLARELGYDIDYITAVGCITTDVTFLGDGREEEMTCYFNVFKSLAFPALIGMAFLHATETLSKYTSRLVDLPIDCRRSLKLCSVGEATNRVLCIINGNGVTAHADTGAEIALVSAEYASRKNLVVKKRCEELMLADCSIVHTLGFTDVNCQLMNLWPPKTVRLHVFAGLQYDILLDEDLVNDFDLFRKRSYSLVNGMREISPGIAPVIHLGSKLERGLANAGDKMKGWSKGLFKSNTQSTSPSTGTSQGAPEGIEAAIREKKRAELRQRINDLVQEHNRHRQWASKQSLTEAQAQEEMDRLAAYERERASLDNELRDLS</sequence>
<organism evidence="3 4">
    <name type="scientific">Didymosphaeria variabile</name>
    <dbReference type="NCBI Taxonomy" id="1932322"/>
    <lineage>
        <taxon>Eukaryota</taxon>
        <taxon>Fungi</taxon>
        <taxon>Dikarya</taxon>
        <taxon>Ascomycota</taxon>
        <taxon>Pezizomycotina</taxon>
        <taxon>Dothideomycetes</taxon>
        <taxon>Pleosporomycetidae</taxon>
        <taxon>Pleosporales</taxon>
        <taxon>Massarineae</taxon>
        <taxon>Didymosphaeriaceae</taxon>
        <taxon>Didymosphaeria</taxon>
    </lineage>
</organism>
<feature type="region of interest" description="Disordered" evidence="2">
    <location>
        <begin position="245"/>
        <end position="267"/>
    </location>
</feature>
<dbReference type="RefSeq" id="XP_056073883.1">
    <property type="nucleotide sequence ID" value="XM_056213575.1"/>
</dbReference>
<gene>
    <name evidence="3" type="ORF">N0V89_004793</name>
</gene>
<protein>
    <submittedName>
        <fullName evidence="3">Uncharacterized protein</fullName>
    </submittedName>
</protein>
<feature type="coiled-coil region" evidence="1">
    <location>
        <begin position="271"/>
        <end position="329"/>
    </location>
</feature>
<accession>A0A9W9CDR5</accession>
<dbReference type="OrthoDB" id="6079484at2759"/>
<dbReference type="Proteomes" id="UP001140513">
    <property type="component" value="Unassembled WGS sequence"/>
</dbReference>
<evidence type="ECO:0000256" key="2">
    <source>
        <dbReference type="SAM" id="MobiDB-lite"/>
    </source>
</evidence>
<dbReference type="Gene3D" id="2.40.70.10">
    <property type="entry name" value="Acid Proteases"/>
    <property type="match status" value="1"/>
</dbReference>
<keyword evidence="1" id="KW-0175">Coiled coil</keyword>
<dbReference type="InterPro" id="IPR021109">
    <property type="entry name" value="Peptidase_aspartic_dom_sf"/>
</dbReference>
<evidence type="ECO:0000256" key="1">
    <source>
        <dbReference type="SAM" id="Coils"/>
    </source>
</evidence>
<feature type="compositionally biased region" description="Low complexity" evidence="2">
    <location>
        <begin position="252"/>
        <end position="264"/>
    </location>
</feature>
<proteinExistence type="predicted"/>
<dbReference type="EMBL" id="JAPEUX010000003">
    <property type="protein sequence ID" value="KAJ4356757.1"/>
    <property type="molecule type" value="Genomic_DNA"/>
</dbReference>
<dbReference type="AlphaFoldDB" id="A0A9W9CDR5"/>